<gene>
    <name evidence="2" type="ORF">J4709_45850</name>
</gene>
<dbReference type="SUPFAM" id="SSF55729">
    <property type="entry name" value="Acyl-CoA N-acyltransferases (Nat)"/>
    <property type="match status" value="1"/>
</dbReference>
<protein>
    <submittedName>
        <fullName evidence="2">GNAT family N-acetyltransferase</fullName>
    </submittedName>
</protein>
<dbReference type="PANTHER" id="PTHR43441:SF11">
    <property type="entry name" value="RIBOSOMAL-PROTEIN-SERINE ACETYLTRANSFERASE"/>
    <property type="match status" value="1"/>
</dbReference>
<dbReference type="PANTHER" id="PTHR43441">
    <property type="entry name" value="RIBOSOMAL-PROTEIN-SERINE ACETYLTRANSFERASE"/>
    <property type="match status" value="1"/>
</dbReference>
<name>A0ABS3S7D4_9ACTN</name>
<comment type="caution">
    <text evidence="2">The sequence shown here is derived from an EMBL/GenBank/DDBJ whole genome shotgun (WGS) entry which is preliminary data.</text>
</comment>
<dbReference type="Gene3D" id="3.40.630.30">
    <property type="match status" value="1"/>
</dbReference>
<dbReference type="InterPro" id="IPR016181">
    <property type="entry name" value="Acyl_CoA_acyltransferase"/>
</dbReference>
<dbReference type="InterPro" id="IPR000182">
    <property type="entry name" value="GNAT_dom"/>
</dbReference>
<accession>A0ABS3S7D4</accession>
<dbReference type="InterPro" id="IPR051908">
    <property type="entry name" value="Ribosomal_N-acetyltransferase"/>
</dbReference>
<feature type="domain" description="N-acetyltransferase" evidence="1">
    <location>
        <begin position="20"/>
        <end position="168"/>
    </location>
</feature>
<evidence type="ECO:0000313" key="2">
    <source>
        <dbReference type="EMBL" id="MBO2464914.1"/>
    </source>
</evidence>
<dbReference type="Proteomes" id="UP000680206">
    <property type="component" value="Unassembled WGS sequence"/>
</dbReference>
<evidence type="ECO:0000313" key="3">
    <source>
        <dbReference type="Proteomes" id="UP000680206"/>
    </source>
</evidence>
<organism evidence="2 3">
    <name type="scientific">Actinomadura violacea</name>
    <dbReference type="NCBI Taxonomy" id="2819934"/>
    <lineage>
        <taxon>Bacteria</taxon>
        <taxon>Bacillati</taxon>
        <taxon>Actinomycetota</taxon>
        <taxon>Actinomycetes</taxon>
        <taxon>Streptosporangiales</taxon>
        <taxon>Thermomonosporaceae</taxon>
        <taxon>Actinomadura</taxon>
    </lineage>
</organism>
<evidence type="ECO:0000259" key="1">
    <source>
        <dbReference type="Pfam" id="PF13302"/>
    </source>
</evidence>
<dbReference type="EMBL" id="JAGEPF010000039">
    <property type="protein sequence ID" value="MBO2464914.1"/>
    <property type="molecule type" value="Genomic_DNA"/>
</dbReference>
<dbReference type="Pfam" id="PF13302">
    <property type="entry name" value="Acetyltransf_3"/>
    <property type="match status" value="1"/>
</dbReference>
<reference evidence="2 3" key="1">
    <citation type="submission" date="2021-03" db="EMBL/GenBank/DDBJ databases">
        <title>Actinomadura violae sp. nov., isolated from lichen in Thailand.</title>
        <authorList>
            <person name="Kanchanasin P."/>
            <person name="Saeng-In P."/>
            <person name="Phongsopitanun W."/>
            <person name="Yuki M."/>
            <person name="Kudo T."/>
            <person name="Ohkuma M."/>
            <person name="Tanasupawat S."/>
        </authorList>
    </citation>
    <scope>NUCLEOTIDE SEQUENCE [LARGE SCALE GENOMIC DNA]</scope>
    <source>
        <strain evidence="2 3">LCR2-06</strain>
    </source>
</reference>
<proteinExistence type="predicted"/>
<sequence length="217" mass="24550">MSRVLTDYWPLRGIRLTTPRLELRLPSEEELAELADLAARGVHPPGEMPFLTPWTDRPPTDRGRYVIQQHWQRLGTWSPQEWALELAVFHRGRPVGVQDMRARDFALRREITTGSWLGLDHHGHGFGTEMRAAVLHFAFTELGCLEATTASFADNPAPLKISRNLGYRPDGIARDVLNGRTVISQRLRLSRSDWQSSPRPPVTVTTPNNCLPLFGIT</sequence>
<keyword evidence="3" id="KW-1185">Reference proteome</keyword>